<organism evidence="3 4">
    <name type="scientific">Populus trichocarpa</name>
    <name type="common">Western balsam poplar</name>
    <name type="synonym">Populus balsamifera subsp. trichocarpa</name>
    <dbReference type="NCBI Taxonomy" id="3694"/>
    <lineage>
        <taxon>Eukaryota</taxon>
        <taxon>Viridiplantae</taxon>
        <taxon>Streptophyta</taxon>
        <taxon>Embryophyta</taxon>
        <taxon>Tracheophyta</taxon>
        <taxon>Spermatophyta</taxon>
        <taxon>Magnoliopsida</taxon>
        <taxon>eudicotyledons</taxon>
        <taxon>Gunneridae</taxon>
        <taxon>Pentapetalae</taxon>
        <taxon>rosids</taxon>
        <taxon>fabids</taxon>
        <taxon>Malpighiales</taxon>
        <taxon>Salicaceae</taxon>
        <taxon>Saliceae</taxon>
        <taxon>Populus</taxon>
    </lineage>
</organism>
<reference evidence="3 4" key="1">
    <citation type="journal article" date="2006" name="Science">
        <title>The genome of black cottonwood, Populus trichocarpa (Torr. &amp; Gray).</title>
        <authorList>
            <person name="Tuskan G.A."/>
            <person name="Difazio S."/>
            <person name="Jansson S."/>
            <person name="Bohlmann J."/>
            <person name="Grigoriev I."/>
            <person name="Hellsten U."/>
            <person name="Putnam N."/>
            <person name="Ralph S."/>
            <person name="Rombauts S."/>
            <person name="Salamov A."/>
            <person name="Schein J."/>
            <person name="Sterck L."/>
            <person name="Aerts A."/>
            <person name="Bhalerao R.R."/>
            <person name="Bhalerao R.P."/>
            <person name="Blaudez D."/>
            <person name="Boerjan W."/>
            <person name="Brun A."/>
            <person name="Brunner A."/>
            <person name="Busov V."/>
            <person name="Campbell M."/>
            <person name="Carlson J."/>
            <person name="Chalot M."/>
            <person name="Chapman J."/>
            <person name="Chen G.L."/>
            <person name="Cooper D."/>
            <person name="Coutinho P.M."/>
            <person name="Couturier J."/>
            <person name="Covert S."/>
            <person name="Cronk Q."/>
            <person name="Cunningham R."/>
            <person name="Davis J."/>
            <person name="Degroeve S."/>
            <person name="Dejardin A."/>
            <person name="Depamphilis C."/>
            <person name="Detter J."/>
            <person name="Dirks B."/>
            <person name="Dubchak I."/>
            <person name="Duplessis S."/>
            <person name="Ehlting J."/>
            <person name="Ellis B."/>
            <person name="Gendler K."/>
            <person name="Goodstein D."/>
            <person name="Gribskov M."/>
            <person name="Grimwood J."/>
            <person name="Groover A."/>
            <person name="Gunter L."/>
            <person name="Hamberger B."/>
            <person name="Heinze B."/>
            <person name="Helariutta Y."/>
            <person name="Henrissat B."/>
            <person name="Holligan D."/>
            <person name="Holt R."/>
            <person name="Huang W."/>
            <person name="Islam-Faridi N."/>
            <person name="Jones S."/>
            <person name="Jones-Rhoades M."/>
            <person name="Jorgensen R."/>
            <person name="Joshi C."/>
            <person name="Kangasjarvi J."/>
            <person name="Karlsson J."/>
            <person name="Kelleher C."/>
            <person name="Kirkpatrick R."/>
            <person name="Kirst M."/>
            <person name="Kohler A."/>
            <person name="Kalluri U."/>
            <person name="Larimer F."/>
            <person name="Leebens-Mack J."/>
            <person name="Leple J.C."/>
            <person name="Locascio P."/>
            <person name="Lou Y."/>
            <person name="Lucas S."/>
            <person name="Martin F."/>
            <person name="Montanini B."/>
            <person name="Napoli C."/>
            <person name="Nelson D.R."/>
            <person name="Nelson C."/>
            <person name="Nieminen K."/>
            <person name="Nilsson O."/>
            <person name="Pereda V."/>
            <person name="Peter G."/>
            <person name="Philippe R."/>
            <person name="Pilate G."/>
            <person name="Poliakov A."/>
            <person name="Razumovskaya J."/>
            <person name="Richardson P."/>
            <person name="Rinaldi C."/>
            <person name="Ritland K."/>
            <person name="Rouze P."/>
            <person name="Ryaboy D."/>
            <person name="Schmutz J."/>
            <person name="Schrader J."/>
            <person name="Segerman B."/>
            <person name="Shin H."/>
            <person name="Siddiqui A."/>
            <person name="Sterky F."/>
            <person name="Terry A."/>
            <person name="Tsai C.J."/>
            <person name="Uberbacher E."/>
            <person name="Unneberg P."/>
            <person name="Vahala J."/>
            <person name="Wall K."/>
            <person name="Wessler S."/>
            <person name="Yang G."/>
            <person name="Yin T."/>
            <person name="Douglas C."/>
            <person name="Marra M."/>
            <person name="Sandberg G."/>
            <person name="Van de Peer Y."/>
            <person name="Rokhsar D."/>
        </authorList>
    </citation>
    <scope>NUCLEOTIDE SEQUENCE [LARGE SCALE GENOMIC DNA]</scope>
    <source>
        <strain evidence="4">cv. Nisqually</strain>
    </source>
</reference>
<dbReference type="Pfam" id="PF04884">
    <property type="entry name" value="UVB_sens_prot"/>
    <property type="match status" value="1"/>
</dbReference>
<comment type="similarity">
    <text evidence="1">Belongs to the RUS1 family.</text>
</comment>
<evidence type="ECO:0000313" key="3">
    <source>
        <dbReference type="EMBL" id="RQO91525.1"/>
    </source>
</evidence>
<proteinExistence type="inferred from homology"/>
<sequence length="373" mass="41559">MSYPLQLSFPGLAFESSKTRTRKKAHHFQTLCCSSLQHPSLQEKPDNEVILLERYGNGTAKRYTLDDAVQLQGFLEKNGSENRSFEESRLSEAGLSWLPDILKDFILPAGFPGSVSDDYLQYMVLQFPTNITGWICHTLVTSSLLKAVGAGSFTGTDAAASAAAIRWVSKDGIGALGRLFIGGRFGDLFDDDPKQWRMYADFIGSAGSIFDLTTQVYPAYFLPLASLGNLTKAVARGLKDPSFRVIQNHFAVSGNLGEVAAKEEVWEVGAQLLGLALGILILDTPDLVKSFPLLTSTWMSMRLLHLWLRYQSLSVLRFDTIKMLLKLYAKEKHFLVVNQQKTDFEVLVSFKFHAGRSYKYVCFAQRVADLLVT</sequence>
<dbReference type="InterPro" id="IPR054549">
    <property type="entry name" value="UVB_sens_RUS_dom"/>
</dbReference>
<accession>A0A3N7F820</accession>
<name>A0A3N7F820_POPTR</name>
<keyword evidence="4" id="KW-1185">Reference proteome</keyword>
<dbReference type="Proteomes" id="UP000006729">
    <property type="component" value="Chromosome 6"/>
</dbReference>
<protein>
    <recommendedName>
        <fullName evidence="2">Protein root UVB sensitive/RUS domain-containing protein</fullName>
    </recommendedName>
</protein>
<dbReference type="PANTHER" id="PTHR12770:SF27">
    <property type="entry name" value="PROTEIN ROOT UVB SENSITIVE 5"/>
    <property type="match status" value="1"/>
</dbReference>
<dbReference type="PANTHER" id="PTHR12770">
    <property type="entry name" value="RUS1 FAMILY PROTEIN C16ORF58"/>
    <property type="match status" value="1"/>
</dbReference>
<evidence type="ECO:0000313" key="4">
    <source>
        <dbReference type="Proteomes" id="UP000006729"/>
    </source>
</evidence>
<evidence type="ECO:0000256" key="1">
    <source>
        <dbReference type="ARBA" id="ARBA00007558"/>
    </source>
</evidence>
<dbReference type="EMBL" id="CM009295">
    <property type="protein sequence ID" value="RQO91525.1"/>
    <property type="molecule type" value="Genomic_DNA"/>
</dbReference>
<dbReference type="AlphaFoldDB" id="A0A3N7F820"/>
<evidence type="ECO:0000259" key="2">
    <source>
        <dbReference type="Pfam" id="PF04884"/>
    </source>
</evidence>
<dbReference type="InterPro" id="IPR006968">
    <property type="entry name" value="RUS_fam"/>
</dbReference>
<feature type="domain" description="Protein root UVB sensitive/RUS" evidence="2">
    <location>
        <begin position="97"/>
        <end position="321"/>
    </location>
</feature>
<gene>
    <name evidence="3" type="ORF">POPTR_006G099700</name>
</gene>